<dbReference type="AlphaFoldDB" id="A0A679FQD7"/>
<proteinExistence type="predicted"/>
<accession>A0A679FQD7</accession>
<organism evidence="1 2">
    <name type="scientific">Geobacillus subterraneus</name>
    <dbReference type="NCBI Taxonomy" id="129338"/>
    <lineage>
        <taxon>Bacteria</taxon>
        <taxon>Bacillati</taxon>
        <taxon>Bacillota</taxon>
        <taxon>Bacilli</taxon>
        <taxon>Bacillales</taxon>
        <taxon>Anoxybacillaceae</taxon>
        <taxon>Geobacillus</taxon>
    </lineage>
</organism>
<name>A0A679FQD7_9BACL</name>
<protein>
    <submittedName>
        <fullName evidence="1">Uncharacterized protein</fullName>
    </submittedName>
</protein>
<gene>
    <name evidence="1" type="ORF">GsuE55_35810</name>
</gene>
<sequence>MFLNTIETYRPPQDIHVIRGNLNPLSFEELISKSKSPYREENWASIAYSVVSSILRPYPDEHLGRMIKSKLSMEELSSVTVGALHFKTQVGNRLCCEWTREIRYFTNAGLLGGFGIFAIKLTREVDEVSLLRVIGSLMQMKFLSDGISNRALIALIKPDDFWSLVYAEVNMNIKLPSRYMKSANLNIYFFEEPDNFFDTILRGGSVEIVDHKCTTIQIRLAY</sequence>
<evidence type="ECO:0000313" key="1">
    <source>
        <dbReference type="EMBL" id="BBW98748.1"/>
    </source>
</evidence>
<dbReference type="RefSeq" id="WP_033844481.1">
    <property type="nucleotide sequence ID" value="NZ_AP022557.1"/>
</dbReference>
<keyword evidence="2" id="KW-1185">Reference proteome</keyword>
<evidence type="ECO:0000313" key="2">
    <source>
        <dbReference type="Proteomes" id="UP000501421"/>
    </source>
</evidence>
<dbReference type="Proteomes" id="UP000501421">
    <property type="component" value="Chromosome"/>
</dbReference>
<dbReference type="EMBL" id="AP022557">
    <property type="protein sequence ID" value="BBW98748.1"/>
    <property type="molecule type" value="Genomic_DNA"/>
</dbReference>
<reference evidence="2" key="1">
    <citation type="journal article" date="2020" name="Microbiol. Resour. Announc.">
        <title>Complete Genome Sequence of Geobacillus sp. Strain E55-1, Isolated from Mine Geyser in Japan.</title>
        <authorList>
            <person name="Miyazaki K."/>
            <person name="Hase E."/>
            <person name="Tokito N."/>
        </authorList>
    </citation>
    <scope>NUCLEOTIDE SEQUENCE [LARGE SCALE GENOMIC DNA]</scope>
    <source>
        <strain evidence="2">E55-1</strain>
    </source>
</reference>